<evidence type="ECO:0000313" key="2">
    <source>
        <dbReference type="Proteomes" id="UP000076502"/>
    </source>
</evidence>
<accession>A0A154PRI7</accession>
<evidence type="ECO:0000313" key="1">
    <source>
        <dbReference type="EMBL" id="KZC14519.1"/>
    </source>
</evidence>
<sequence length="60" mass="7138">MRVVRQACQQDMQRIRTRSDRRLDYWFLHNKNKKKKIKLPEQRGICHVVICGLEATAATV</sequence>
<proteinExistence type="predicted"/>
<protein>
    <submittedName>
        <fullName evidence="1">Uncharacterized protein</fullName>
    </submittedName>
</protein>
<gene>
    <name evidence="1" type="ORF">WN55_07026</name>
</gene>
<organism evidence="1 2">
    <name type="scientific">Dufourea novaeangliae</name>
    <name type="common">Sweat bee</name>
    <dbReference type="NCBI Taxonomy" id="178035"/>
    <lineage>
        <taxon>Eukaryota</taxon>
        <taxon>Metazoa</taxon>
        <taxon>Ecdysozoa</taxon>
        <taxon>Arthropoda</taxon>
        <taxon>Hexapoda</taxon>
        <taxon>Insecta</taxon>
        <taxon>Pterygota</taxon>
        <taxon>Neoptera</taxon>
        <taxon>Endopterygota</taxon>
        <taxon>Hymenoptera</taxon>
        <taxon>Apocrita</taxon>
        <taxon>Aculeata</taxon>
        <taxon>Apoidea</taxon>
        <taxon>Anthophila</taxon>
        <taxon>Halictidae</taxon>
        <taxon>Rophitinae</taxon>
        <taxon>Dufourea</taxon>
    </lineage>
</organism>
<dbReference type="EMBL" id="KQ435083">
    <property type="protein sequence ID" value="KZC14519.1"/>
    <property type="molecule type" value="Genomic_DNA"/>
</dbReference>
<keyword evidence="2" id="KW-1185">Reference proteome</keyword>
<dbReference type="Proteomes" id="UP000076502">
    <property type="component" value="Unassembled WGS sequence"/>
</dbReference>
<reference evidence="1 2" key="1">
    <citation type="submission" date="2015-07" db="EMBL/GenBank/DDBJ databases">
        <title>The genome of Dufourea novaeangliae.</title>
        <authorList>
            <person name="Pan H."/>
            <person name="Kapheim K."/>
        </authorList>
    </citation>
    <scope>NUCLEOTIDE SEQUENCE [LARGE SCALE GENOMIC DNA]</scope>
    <source>
        <strain evidence="1">0120121106</strain>
        <tissue evidence="1">Whole body</tissue>
    </source>
</reference>
<name>A0A154PRI7_DUFNO</name>
<dbReference type="AlphaFoldDB" id="A0A154PRI7"/>